<feature type="transmembrane region" description="Helical" evidence="1">
    <location>
        <begin position="12"/>
        <end position="29"/>
    </location>
</feature>
<dbReference type="EMBL" id="UYSL01024938">
    <property type="protein sequence ID" value="VDL83969.1"/>
    <property type="molecule type" value="Genomic_DNA"/>
</dbReference>
<proteinExistence type="predicted"/>
<reference evidence="4" key="1">
    <citation type="submission" date="2017-02" db="UniProtKB">
        <authorList>
            <consortium name="WormBaseParasite"/>
        </authorList>
    </citation>
    <scope>IDENTIFICATION</scope>
</reference>
<dbReference type="PANTHER" id="PTHR43319">
    <property type="entry name" value="BETA-LACTAMASE-RELATED"/>
    <property type="match status" value="1"/>
</dbReference>
<organism evidence="4">
    <name type="scientific">Nippostrongylus brasiliensis</name>
    <name type="common">Rat hookworm</name>
    <dbReference type="NCBI Taxonomy" id="27835"/>
    <lineage>
        <taxon>Eukaryota</taxon>
        <taxon>Metazoa</taxon>
        <taxon>Ecdysozoa</taxon>
        <taxon>Nematoda</taxon>
        <taxon>Chromadorea</taxon>
        <taxon>Rhabditida</taxon>
        <taxon>Rhabditina</taxon>
        <taxon>Rhabditomorpha</taxon>
        <taxon>Strongyloidea</taxon>
        <taxon>Heligmosomidae</taxon>
        <taxon>Nippostrongylus</taxon>
    </lineage>
</organism>
<evidence type="ECO:0000313" key="2">
    <source>
        <dbReference type="EMBL" id="VDL83969.1"/>
    </source>
</evidence>
<dbReference type="PANTHER" id="PTHR43319:SF7">
    <property type="entry name" value="BETA-LACTAMASE-RELATED DOMAIN-CONTAINING PROTEIN"/>
    <property type="match status" value="1"/>
</dbReference>
<evidence type="ECO:0000313" key="4">
    <source>
        <dbReference type="WBParaSite" id="NBR_0002023101-mRNA-1"/>
    </source>
</evidence>
<gene>
    <name evidence="2" type="ORF">NBR_LOCUS20232</name>
</gene>
<dbReference type="Proteomes" id="UP000271162">
    <property type="component" value="Unassembled WGS sequence"/>
</dbReference>
<dbReference type="SUPFAM" id="SSF56601">
    <property type="entry name" value="beta-lactamase/transpeptidase-like"/>
    <property type="match status" value="1"/>
</dbReference>
<protein>
    <submittedName>
        <fullName evidence="4">Beta-lactamase domain-containing protein</fullName>
    </submittedName>
</protein>
<evidence type="ECO:0000313" key="3">
    <source>
        <dbReference type="Proteomes" id="UP000271162"/>
    </source>
</evidence>
<dbReference type="WBParaSite" id="NBR_0002023101-mRNA-1">
    <property type="protein sequence ID" value="NBR_0002023101-mRNA-1"/>
    <property type="gene ID" value="NBR_0002023101"/>
</dbReference>
<dbReference type="STRING" id="27835.A0A0N4YSK9"/>
<keyword evidence="1" id="KW-1133">Transmembrane helix</keyword>
<name>A0A0N4YSK9_NIPBR</name>
<accession>A0A0N4YSK9</accession>
<keyword evidence="1" id="KW-0472">Membrane</keyword>
<dbReference type="AlphaFoldDB" id="A0A0N4YSK9"/>
<reference evidence="2 3" key="2">
    <citation type="submission" date="2018-11" db="EMBL/GenBank/DDBJ databases">
        <authorList>
            <consortium name="Pathogen Informatics"/>
        </authorList>
    </citation>
    <scope>NUCLEOTIDE SEQUENCE [LARGE SCALE GENOMIC DNA]</scope>
</reference>
<keyword evidence="1" id="KW-0812">Transmembrane</keyword>
<evidence type="ECO:0000256" key="1">
    <source>
        <dbReference type="SAM" id="Phobius"/>
    </source>
</evidence>
<dbReference type="InterPro" id="IPR012338">
    <property type="entry name" value="Beta-lactam/transpept-like"/>
</dbReference>
<dbReference type="Gene3D" id="3.40.710.10">
    <property type="entry name" value="DD-peptidase/beta-lactamase superfamily"/>
    <property type="match status" value="1"/>
</dbReference>
<dbReference type="InterPro" id="IPR052907">
    <property type="entry name" value="Beta-lactamase/esterase"/>
</dbReference>
<keyword evidence="3" id="KW-1185">Reference proteome</keyword>
<sequence length="183" mass="20638">MLLRVDDTIGLFYLFLTPIVMGPFIASWLSPHIYDDTVHGYAASGFEQVYEAFRSHTGKINSSIPIFRRNFGEGLERDGAAVVVYHKGVPVVDLRNFGEGLERDGAAVVVYHKGVPVVDLWGEFWPEYGAFGKENTTVEDVLSHKAGLPYLNDHIDFHDVIDFTRVKRKIELSRPVWEPGENS</sequence>